<feature type="compositionally biased region" description="Gly residues" evidence="1">
    <location>
        <begin position="61"/>
        <end position="70"/>
    </location>
</feature>
<protein>
    <submittedName>
        <fullName evidence="2">Uncharacterized protein</fullName>
    </submittedName>
</protein>
<comment type="caution">
    <text evidence="2">The sequence shown here is derived from an EMBL/GenBank/DDBJ whole genome shotgun (WGS) entry which is preliminary data.</text>
</comment>
<organism evidence="2 3">
    <name type="scientific">Phytophthora fragariae</name>
    <dbReference type="NCBI Taxonomy" id="53985"/>
    <lineage>
        <taxon>Eukaryota</taxon>
        <taxon>Sar</taxon>
        <taxon>Stramenopiles</taxon>
        <taxon>Oomycota</taxon>
        <taxon>Peronosporomycetes</taxon>
        <taxon>Peronosporales</taxon>
        <taxon>Peronosporaceae</taxon>
        <taxon>Phytophthora</taxon>
    </lineage>
</organism>
<feature type="compositionally biased region" description="Low complexity" evidence="1">
    <location>
        <begin position="32"/>
        <end position="51"/>
    </location>
</feature>
<proteinExistence type="predicted"/>
<accession>A0A6G0SB82</accession>
<dbReference type="AlphaFoldDB" id="A0A6G0SB82"/>
<gene>
    <name evidence="2" type="ORF">PF008_g5037</name>
</gene>
<evidence type="ECO:0000313" key="2">
    <source>
        <dbReference type="EMBL" id="KAE9353361.1"/>
    </source>
</evidence>
<feature type="region of interest" description="Disordered" evidence="1">
    <location>
        <begin position="1"/>
        <end position="102"/>
    </location>
</feature>
<sequence>MKAKVTTRVVQDVAGARSNAGGSGGGRKDGPATRTSSRQRGRSASTGSRASPARRETATSGGTGSGGGTGSTRTEEMPVEGADAAGDEEQTEGRRDGGGAATASVASLETMAAALQDLTAVVASIQAGAGHRTVPGGVRRRRQRAAAVHRPHRRATRRCRATRTVRAAAVEGACSTATTRARAVRAMRRTTTQRRWLRARKPVAVDLNE</sequence>
<reference evidence="2 3" key="1">
    <citation type="submission" date="2018-09" db="EMBL/GenBank/DDBJ databases">
        <title>Genomic investigation of the strawberry pathogen Phytophthora fragariae indicates pathogenicity is determined by transcriptional variation in three key races.</title>
        <authorList>
            <person name="Adams T.M."/>
            <person name="Armitage A.D."/>
            <person name="Sobczyk M.K."/>
            <person name="Bates H.J."/>
            <person name="Dunwell J.M."/>
            <person name="Nellist C.F."/>
            <person name="Harrison R.J."/>
        </authorList>
    </citation>
    <scope>NUCLEOTIDE SEQUENCE [LARGE SCALE GENOMIC DNA]</scope>
    <source>
        <strain evidence="2 3">NOV-77</strain>
    </source>
</reference>
<evidence type="ECO:0000313" key="3">
    <source>
        <dbReference type="Proteomes" id="UP000486351"/>
    </source>
</evidence>
<name>A0A6G0SB82_9STRA</name>
<evidence type="ECO:0000256" key="1">
    <source>
        <dbReference type="SAM" id="MobiDB-lite"/>
    </source>
</evidence>
<dbReference type="EMBL" id="QXFY01000180">
    <property type="protein sequence ID" value="KAE9353361.1"/>
    <property type="molecule type" value="Genomic_DNA"/>
</dbReference>
<dbReference type="Proteomes" id="UP000486351">
    <property type="component" value="Unassembled WGS sequence"/>
</dbReference>